<keyword evidence="7 21" id="KW-0812">Transmembrane</keyword>
<accession>A0A2T4ZGQ3</accession>
<feature type="transmembrane region" description="Helical" evidence="21">
    <location>
        <begin position="85"/>
        <end position="103"/>
    </location>
</feature>
<dbReference type="RefSeq" id="WP_108174990.1">
    <property type="nucleotide sequence ID" value="NZ_JAIESU010000033.1"/>
</dbReference>
<keyword evidence="6" id="KW-0808">Transferase</keyword>
<dbReference type="OrthoDB" id="9768187at2"/>
<keyword evidence="11 21" id="KW-0472">Membrane</keyword>
<evidence type="ECO:0000256" key="20">
    <source>
        <dbReference type="ARBA" id="ARBA00049902"/>
    </source>
</evidence>
<dbReference type="Proteomes" id="UP000241808">
    <property type="component" value="Unassembled WGS sequence"/>
</dbReference>
<evidence type="ECO:0000256" key="7">
    <source>
        <dbReference type="ARBA" id="ARBA00022692"/>
    </source>
</evidence>
<dbReference type="PANTHER" id="PTHR30474">
    <property type="entry name" value="CELL CYCLE PROTEIN"/>
    <property type="match status" value="1"/>
</dbReference>
<keyword evidence="12" id="KW-0131">Cell cycle</keyword>
<reference evidence="22 23" key="1">
    <citation type="submission" date="2018-04" db="EMBL/GenBank/DDBJ databases">
        <title>Genomic Encyclopedia of Archaeal and Bacterial Type Strains, Phase II (KMG-II): from individual species to whole genera.</title>
        <authorList>
            <person name="Goeker M."/>
        </authorList>
    </citation>
    <scope>NUCLEOTIDE SEQUENCE [LARGE SCALE GENOMIC DNA]</scope>
    <source>
        <strain evidence="22 23">DSM 25521</strain>
    </source>
</reference>
<feature type="transmembrane region" description="Helical" evidence="21">
    <location>
        <begin position="20"/>
        <end position="39"/>
    </location>
</feature>
<evidence type="ECO:0000256" key="6">
    <source>
        <dbReference type="ARBA" id="ARBA00022679"/>
    </source>
</evidence>
<dbReference type="PANTHER" id="PTHR30474:SF2">
    <property type="entry name" value="PEPTIDOGLYCAN GLYCOSYLTRANSFERASE FTSW-RELATED"/>
    <property type="match status" value="1"/>
</dbReference>
<organism evidence="22 23">
    <name type="scientific">Phreatobacter oligotrophus</name>
    <dbReference type="NCBI Taxonomy" id="1122261"/>
    <lineage>
        <taxon>Bacteria</taxon>
        <taxon>Pseudomonadati</taxon>
        <taxon>Pseudomonadota</taxon>
        <taxon>Alphaproteobacteria</taxon>
        <taxon>Hyphomicrobiales</taxon>
        <taxon>Phreatobacteraceae</taxon>
        <taxon>Phreatobacter</taxon>
    </lineage>
</organism>
<sequence>MISRAERTTFGEWWWTVDRLLLSALFGLMLAGIVLSLAASPAVAHRIGLDTFHFVNRQVFFLIPATAVLIGTSFLSPYWIRRLAFVAFLGALVLVVATLFIGAEIKGARRWLNFAGIGLQPSEFLKPAFVVLAAWLFAESAKRPEMPANLLAMLLLGATVTPLVLQPDVGQTSLITAVWAALFFMAGMRWLWVFGLAGVGAAGIVGAYFTFPHVRRRIDKFMEPGTADTFQVDVALDAFQQGGWFGKGPGEGTVKRIIPDSHTDFIFAVAAEEFGAILCLVIIALFAFVVLRSLSHAYRDEDPFCRFAVAGLAMLFGLQSCINLMVNLHLIPPKGMTLPFVSYGGSSLIALAFGMGMLIALTRRRPRAETLAEVGHYQAGRA</sequence>
<feature type="transmembrane region" description="Helical" evidence="21">
    <location>
        <begin position="59"/>
        <end position="79"/>
    </location>
</feature>
<keyword evidence="4 22" id="KW-0132">Cell division</keyword>
<comment type="catalytic activity">
    <reaction evidence="20">
        <text>[GlcNAc-(1-&gt;4)-Mur2Ac(oyl-L-Ala-gamma-D-Glu-L-Lys-D-Ala-D-Ala)](n)-di-trans,octa-cis-undecaprenyl diphosphate + beta-D-GlcNAc-(1-&gt;4)-Mur2Ac(oyl-L-Ala-gamma-D-Glu-L-Lys-D-Ala-D-Ala)-di-trans,octa-cis-undecaprenyl diphosphate = [GlcNAc-(1-&gt;4)-Mur2Ac(oyl-L-Ala-gamma-D-Glu-L-Lys-D-Ala-D-Ala)](n+1)-di-trans,octa-cis-undecaprenyl diphosphate + di-trans,octa-cis-undecaprenyl diphosphate + H(+)</text>
        <dbReference type="Rhea" id="RHEA:23708"/>
        <dbReference type="Rhea" id="RHEA-COMP:9602"/>
        <dbReference type="Rhea" id="RHEA-COMP:9603"/>
        <dbReference type="ChEBI" id="CHEBI:15378"/>
        <dbReference type="ChEBI" id="CHEBI:58405"/>
        <dbReference type="ChEBI" id="CHEBI:60033"/>
        <dbReference type="ChEBI" id="CHEBI:78435"/>
        <dbReference type="EC" id="2.4.99.28"/>
    </reaction>
</comment>
<dbReference type="InterPro" id="IPR013437">
    <property type="entry name" value="FtsW"/>
</dbReference>
<comment type="caution">
    <text evidence="22">The sequence shown here is derived from an EMBL/GenBank/DDBJ whole genome shotgun (WGS) entry which is preliminary data.</text>
</comment>
<comment type="similarity">
    <text evidence="16">Belongs to the SEDS family. FtsW subfamily.</text>
</comment>
<dbReference type="EC" id="2.4.99.28" evidence="19"/>
<dbReference type="GO" id="GO:0071555">
    <property type="term" value="P:cell wall organization"/>
    <property type="evidence" value="ECO:0007669"/>
    <property type="project" value="UniProtKB-KW"/>
</dbReference>
<keyword evidence="8" id="KW-0133">Cell shape</keyword>
<evidence type="ECO:0000256" key="13">
    <source>
        <dbReference type="ARBA" id="ARBA00023316"/>
    </source>
</evidence>
<proteinExistence type="inferred from homology"/>
<dbReference type="GO" id="GO:0032153">
    <property type="term" value="C:cell division site"/>
    <property type="evidence" value="ECO:0007669"/>
    <property type="project" value="TreeGrafter"/>
</dbReference>
<dbReference type="AlphaFoldDB" id="A0A2T4ZGQ3"/>
<keyword evidence="23" id="KW-1185">Reference proteome</keyword>
<dbReference type="GO" id="GO:0008360">
    <property type="term" value="P:regulation of cell shape"/>
    <property type="evidence" value="ECO:0007669"/>
    <property type="project" value="UniProtKB-KW"/>
</dbReference>
<evidence type="ECO:0000256" key="21">
    <source>
        <dbReference type="SAM" id="Phobius"/>
    </source>
</evidence>
<feature type="transmembrane region" description="Helical" evidence="21">
    <location>
        <begin position="307"/>
        <end position="328"/>
    </location>
</feature>
<evidence type="ECO:0000256" key="18">
    <source>
        <dbReference type="ARBA" id="ARBA00041418"/>
    </source>
</evidence>
<dbReference type="GO" id="GO:0008955">
    <property type="term" value="F:peptidoglycan glycosyltransferase activity"/>
    <property type="evidence" value="ECO:0007669"/>
    <property type="project" value="UniProtKB-EC"/>
</dbReference>
<feature type="transmembrane region" description="Helical" evidence="21">
    <location>
        <begin position="340"/>
        <end position="361"/>
    </location>
</feature>
<keyword evidence="5" id="KW-0328">Glycosyltransferase</keyword>
<dbReference type="Pfam" id="PF01098">
    <property type="entry name" value="FTSW_RODA_SPOVE"/>
    <property type="match status" value="1"/>
</dbReference>
<name>A0A2T4ZGQ3_9HYPH</name>
<evidence type="ECO:0000313" key="23">
    <source>
        <dbReference type="Proteomes" id="UP000241808"/>
    </source>
</evidence>
<keyword evidence="3" id="KW-1003">Cell membrane</keyword>
<evidence type="ECO:0000313" key="22">
    <source>
        <dbReference type="EMBL" id="PTM61073.1"/>
    </source>
</evidence>
<dbReference type="InterPro" id="IPR001182">
    <property type="entry name" value="FtsW/RodA"/>
</dbReference>
<feature type="transmembrane region" description="Helical" evidence="21">
    <location>
        <begin position="274"/>
        <end position="295"/>
    </location>
</feature>
<evidence type="ECO:0000256" key="3">
    <source>
        <dbReference type="ARBA" id="ARBA00022475"/>
    </source>
</evidence>
<evidence type="ECO:0000256" key="5">
    <source>
        <dbReference type="ARBA" id="ARBA00022676"/>
    </source>
</evidence>
<keyword evidence="13" id="KW-0961">Cell wall biogenesis/degradation</keyword>
<dbReference type="NCBIfam" id="TIGR02614">
    <property type="entry name" value="ftsW"/>
    <property type="match status" value="1"/>
</dbReference>
<evidence type="ECO:0000256" key="19">
    <source>
        <dbReference type="ARBA" id="ARBA00044770"/>
    </source>
</evidence>
<dbReference type="GO" id="GO:0005886">
    <property type="term" value="C:plasma membrane"/>
    <property type="evidence" value="ECO:0007669"/>
    <property type="project" value="UniProtKB-SubCell"/>
</dbReference>
<dbReference type="EMBL" id="PZZL01000002">
    <property type="protein sequence ID" value="PTM61073.1"/>
    <property type="molecule type" value="Genomic_DNA"/>
</dbReference>
<keyword evidence="10 21" id="KW-1133">Transmembrane helix</keyword>
<evidence type="ECO:0000256" key="10">
    <source>
        <dbReference type="ARBA" id="ARBA00022989"/>
    </source>
</evidence>
<protein>
    <recommendedName>
        <fullName evidence="17">Probable peptidoglycan glycosyltransferase FtsW</fullName>
        <ecNumber evidence="19">2.4.99.28</ecNumber>
    </recommendedName>
    <alternativeName>
        <fullName evidence="18">Cell division protein FtsW</fullName>
    </alternativeName>
    <alternativeName>
        <fullName evidence="15">Cell wall polymerase</fullName>
    </alternativeName>
    <alternativeName>
        <fullName evidence="14">Peptidoglycan polymerase</fullName>
    </alternativeName>
</protein>
<gene>
    <name evidence="22" type="ORF">C8P69_102459</name>
</gene>
<evidence type="ECO:0000256" key="14">
    <source>
        <dbReference type="ARBA" id="ARBA00032370"/>
    </source>
</evidence>
<evidence type="ECO:0000256" key="16">
    <source>
        <dbReference type="ARBA" id="ARBA00038053"/>
    </source>
</evidence>
<dbReference type="GO" id="GO:0009252">
    <property type="term" value="P:peptidoglycan biosynthetic process"/>
    <property type="evidence" value="ECO:0007669"/>
    <property type="project" value="UniProtKB-KW"/>
</dbReference>
<evidence type="ECO:0000256" key="11">
    <source>
        <dbReference type="ARBA" id="ARBA00023136"/>
    </source>
</evidence>
<evidence type="ECO:0000256" key="2">
    <source>
        <dbReference type="ARBA" id="ARBA00004752"/>
    </source>
</evidence>
<evidence type="ECO:0000256" key="12">
    <source>
        <dbReference type="ARBA" id="ARBA00023306"/>
    </source>
</evidence>
<dbReference type="GO" id="GO:0051301">
    <property type="term" value="P:cell division"/>
    <property type="evidence" value="ECO:0007669"/>
    <property type="project" value="UniProtKB-KW"/>
</dbReference>
<evidence type="ECO:0000256" key="1">
    <source>
        <dbReference type="ARBA" id="ARBA00004651"/>
    </source>
</evidence>
<keyword evidence="9" id="KW-0573">Peptidoglycan synthesis</keyword>
<evidence type="ECO:0000256" key="15">
    <source>
        <dbReference type="ARBA" id="ARBA00033270"/>
    </source>
</evidence>
<comment type="subcellular location">
    <subcellularLocation>
        <location evidence="1">Cell membrane</location>
        <topology evidence="1">Multi-pass membrane protein</topology>
    </subcellularLocation>
</comment>
<evidence type="ECO:0000256" key="8">
    <source>
        <dbReference type="ARBA" id="ARBA00022960"/>
    </source>
</evidence>
<feature type="transmembrane region" description="Helical" evidence="21">
    <location>
        <begin position="177"/>
        <end position="209"/>
    </location>
</feature>
<evidence type="ECO:0000256" key="4">
    <source>
        <dbReference type="ARBA" id="ARBA00022618"/>
    </source>
</evidence>
<comment type="pathway">
    <text evidence="2">Cell wall biogenesis; peptidoglycan biosynthesis.</text>
</comment>
<dbReference type="GO" id="GO:0015648">
    <property type="term" value="F:lipid-linked peptidoglycan transporter activity"/>
    <property type="evidence" value="ECO:0007669"/>
    <property type="project" value="TreeGrafter"/>
</dbReference>
<evidence type="ECO:0000256" key="17">
    <source>
        <dbReference type="ARBA" id="ARBA00041185"/>
    </source>
</evidence>
<evidence type="ECO:0000256" key="9">
    <source>
        <dbReference type="ARBA" id="ARBA00022984"/>
    </source>
</evidence>